<evidence type="ECO:0000313" key="2">
    <source>
        <dbReference type="EMBL" id="CAH9137016.1"/>
    </source>
</evidence>
<feature type="region of interest" description="Disordered" evidence="1">
    <location>
        <begin position="221"/>
        <end position="255"/>
    </location>
</feature>
<evidence type="ECO:0000313" key="3">
    <source>
        <dbReference type="Proteomes" id="UP001152523"/>
    </source>
</evidence>
<gene>
    <name evidence="2" type="ORF">CEPIT_LOCUS35720</name>
</gene>
<reference evidence="2" key="1">
    <citation type="submission" date="2022-07" db="EMBL/GenBank/DDBJ databases">
        <authorList>
            <person name="Macas J."/>
            <person name="Novak P."/>
            <person name="Neumann P."/>
        </authorList>
    </citation>
    <scope>NUCLEOTIDE SEQUENCE</scope>
</reference>
<keyword evidence="3" id="KW-1185">Reference proteome</keyword>
<sequence length="397" mass="43061">MSSLPSSVETVNAAATAIVTAESRVQPTSIRKSGWGSRWSLYWCFSSYKHKTKRIGRAVLVPEPAAPAPAAPVVSGNQNHPTTTIVFPFIAPPSSPASFMQSDPPSAIQSPPGPLSLTAALSINNAFSPSMASSAFTIGPYAHETQLVTPPAFSAVTTEPSTACYTPPPESAGMTTPPSPEVPFAQLLTSSLAQNRRNNNVRFPLSQYDYQPYTCPGSPGSRFSARRWGSGTLTPASRLGSGTMTPSNGAEPPSRDSYYVLDTQISEVVSLANSDNESEHNDDTTLHHRVSFELTGGEIPTVSPHNHPESAETVQLSDLAKEAEYSSSVQESRNGSMKEEEQQRHRWPEKHRNGALDLMNKDFDFNNVKPEVLDKSSVDCEWWTSVDYFPFVQPKVS</sequence>
<dbReference type="InterPro" id="IPR040420">
    <property type="entry name" value="At1g76660-like"/>
</dbReference>
<comment type="caution">
    <text evidence="2">The sequence shown here is derived from an EMBL/GenBank/DDBJ whole genome shotgun (WGS) entry which is preliminary data.</text>
</comment>
<organism evidence="2 3">
    <name type="scientific">Cuscuta epithymum</name>
    <dbReference type="NCBI Taxonomy" id="186058"/>
    <lineage>
        <taxon>Eukaryota</taxon>
        <taxon>Viridiplantae</taxon>
        <taxon>Streptophyta</taxon>
        <taxon>Embryophyta</taxon>
        <taxon>Tracheophyta</taxon>
        <taxon>Spermatophyta</taxon>
        <taxon>Magnoliopsida</taxon>
        <taxon>eudicotyledons</taxon>
        <taxon>Gunneridae</taxon>
        <taxon>Pentapetalae</taxon>
        <taxon>asterids</taxon>
        <taxon>lamiids</taxon>
        <taxon>Solanales</taxon>
        <taxon>Convolvulaceae</taxon>
        <taxon>Cuscuteae</taxon>
        <taxon>Cuscuta</taxon>
        <taxon>Cuscuta subgen. Cuscuta</taxon>
    </lineage>
</organism>
<dbReference type="EMBL" id="CAMAPF010000997">
    <property type="protein sequence ID" value="CAH9137016.1"/>
    <property type="molecule type" value="Genomic_DNA"/>
</dbReference>
<dbReference type="PANTHER" id="PTHR31798">
    <property type="entry name" value="HYDROXYPROLINE-RICH GLYCOPROTEIN-LIKE"/>
    <property type="match status" value="1"/>
</dbReference>
<evidence type="ECO:0000256" key="1">
    <source>
        <dbReference type="SAM" id="MobiDB-lite"/>
    </source>
</evidence>
<dbReference type="PANTHER" id="PTHR31798:SF10">
    <property type="entry name" value="OS02G0822000 PROTEIN"/>
    <property type="match status" value="1"/>
</dbReference>
<feature type="region of interest" description="Disordered" evidence="1">
    <location>
        <begin position="318"/>
        <end position="348"/>
    </location>
</feature>
<dbReference type="AlphaFoldDB" id="A0AAV0FPB6"/>
<dbReference type="Proteomes" id="UP001152523">
    <property type="component" value="Unassembled WGS sequence"/>
</dbReference>
<accession>A0AAV0FPB6</accession>
<name>A0AAV0FPB6_9ASTE</name>
<feature type="compositionally biased region" description="Polar residues" evidence="1">
    <location>
        <begin position="325"/>
        <end position="335"/>
    </location>
</feature>
<feature type="compositionally biased region" description="Polar residues" evidence="1">
    <location>
        <begin position="231"/>
        <end position="248"/>
    </location>
</feature>
<protein>
    <submittedName>
        <fullName evidence="2">Uncharacterized protein</fullName>
    </submittedName>
</protein>
<feature type="compositionally biased region" description="Basic and acidic residues" evidence="1">
    <location>
        <begin position="336"/>
        <end position="348"/>
    </location>
</feature>
<proteinExistence type="predicted"/>